<comment type="caution">
    <text evidence="4">The sequence shown here is derived from an EMBL/GenBank/DDBJ whole genome shotgun (WGS) entry which is preliminary data.</text>
</comment>
<keyword evidence="1 4" id="KW-0378">Hydrolase</keyword>
<dbReference type="SUPFAM" id="SSF53474">
    <property type="entry name" value="alpha/beta-Hydrolases"/>
    <property type="match status" value="1"/>
</dbReference>
<gene>
    <name evidence="4" type="ORF">DSL64_09810</name>
</gene>
<dbReference type="PANTHER" id="PTHR48081:SF6">
    <property type="entry name" value="PEPTIDASE S9 PROLYL OLIGOPEPTIDASE CATALYTIC DOMAIN-CONTAINING PROTEIN"/>
    <property type="match status" value="1"/>
</dbReference>
<evidence type="ECO:0000313" key="4">
    <source>
        <dbReference type="EMBL" id="REA62531.1"/>
    </source>
</evidence>
<sequence length="308" mass="33506">MKIKVITLLVLSLTAFAFQSMAQTEVINLWPDGKVPNFKTSDIQEKSVTDASGILRISGVTVPTITAYIAPKEKATGAAVMICPGGGYGILAASHEGSDFAKWFNERGISAFILKYRLPNDKAMTKQHEVPLMDAMQGMELIRKNAAKWNIDPSKIGVMGFSAGGHLAATLSTHYNLGARASEQAKPNFSLLIYPVISLSQKISHGGSRDNLLGPDKSEELIKYYSNELQVSEKTPTAFLVHTMDDGAVPVENSIEYYLALKKFKTPAEMHLYPTGGHGYGFRTEGKGSLANWPAALEGWLKAMGYSK</sequence>
<dbReference type="RefSeq" id="WP_115830562.1">
    <property type="nucleotide sequence ID" value="NZ_QNUL01000005.1"/>
</dbReference>
<feature type="signal peptide" evidence="2">
    <location>
        <begin position="1"/>
        <end position="22"/>
    </location>
</feature>
<feature type="domain" description="BD-FAE-like" evidence="3">
    <location>
        <begin position="68"/>
        <end position="258"/>
    </location>
</feature>
<dbReference type="AlphaFoldDB" id="A0A3D8YDK3"/>
<keyword evidence="5" id="KW-1185">Reference proteome</keyword>
<protein>
    <submittedName>
        <fullName evidence="4">Alpha/beta hydrolase</fullName>
    </submittedName>
</protein>
<dbReference type="EMBL" id="QNUL01000005">
    <property type="protein sequence ID" value="REA62531.1"/>
    <property type="molecule type" value="Genomic_DNA"/>
</dbReference>
<organism evidence="4 5">
    <name type="scientific">Dyadobacter luteus</name>
    <dbReference type="NCBI Taxonomy" id="2259619"/>
    <lineage>
        <taxon>Bacteria</taxon>
        <taxon>Pseudomonadati</taxon>
        <taxon>Bacteroidota</taxon>
        <taxon>Cytophagia</taxon>
        <taxon>Cytophagales</taxon>
        <taxon>Spirosomataceae</taxon>
        <taxon>Dyadobacter</taxon>
    </lineage>
</organism>
<dbReference type="Pfam" id="PF20434">
    <property type="entry name" value="BD-FAE"/>
    <property type="match status" value="1"/>
</dbReference>
<proteinExistence type="predicted"/>
<evidence type="ECO:0000259" key="3">
    <source>
        <dbReference type="Pfam" id="PF20434"/>
    </source>
</evidence>
<dbReference type="InterPro" id="IPR029058">
    <property type="entry name" value="AB_hydrolase_fold"/>
</dbReference>
<evidence type="ECO:0000256" key="2">
    <source>
        <dbReference type="SAM" id="SignalP"/>
    </source>
</evidence>
<dbReference type="OrthoDB" id="9794725at2"/>
<dbReference type="InterPro" id="IPR049492">
    <property type="entry name" value="BD-FAE-like_dom"/>
</dbReference>
<keyword evidence="2" id="KW-0732">Signal</keyword>
<evidence type="ECO:0000256" key="1">
    <source>
        <dbReference type="ARBA" id="ARBA00022801"/>
    </source>
</evidence>
<dbReference type="Gene3D" id="3.40.50.1820">
    <property type="entry name" value="alpha/beta hydrolase"/>
    <property type="match status" value="1"/>
</dbReference>
<dbReference type="GO" id="GO:0016787">
    <property type="term" value="F:hydrolase activity"/>
    <property type="evidence" value="ECO:0007669"/>
    <property type="project" value="UniProtKB-KW"/>
</dbReference>
<dbReference type="PANTHER" id="PTHR48081">
    <property type="entry name" value="AB HYDROLASE SUPERFAMILY PROTEIN C4A8.06C"/>
    <property type="match status" value="1"/>
</dbReference>
<evidence type="ECO:0000313" key="5">
    <source>
        <dbReference type="Proteomes" id="UP000256373"/>
    </source>
</evidence>
<dbReference type="InterPro" id="IPR050300">
    <property type="entry name" value="GDXG_lipolytic_enzyme"/>
</dbReference>
<name>A0A3D8YDK3_9BACT</name>
<feature type="chain" id="PRO_5017568400" evidence="2">
    <location>
        <begin position="23"/>
        <end position="308"/>
    </location>
</feature>
<accession>A0A3D8YDK3</accession>
<dbReference type="Proteomes" id="UP000256373">
    <property type="component" value="Unassembled WGS sequence"/>
</dbReference>
<reference evidence="4 5" key="1">
    <citation type="submission" date="2018-07" db="EMBL/GenBank/DDBJ databases">
        <title>Dyadobacter roseus sp. nov., isolated from rose rhizosphere soil.</title>
        <authorList>
            <person name="Chen L."/>
        </authorList>
    </citation>
    <scope>NUCLEOTIDE SEQUENCE [LARGE SCALE GENOMIC DNA]</scope>
    <source>
        <strain evidence="4 5">RS19</strain>
    </source>
</reference>